<evidence type="ECO:0000259" key="6">
    <source>
        <dbReference type="Pfam" id="PF01728"/>
    </source>
</evidence>
<protein>
    <submittedName>
        <fullName evidence="7">Ribosomal RNA methyltransferase RrmJ/FtsJ</fullName>
    </submittedName>
</protein>
<dbReference type="InterPro" id="IPR029063">
    <property type="entry name" value="SAM-dependent_MTases_sf"/>
</dbReference>
<dbReference type="InterPro" id="IPR002877">
    <property type="entry name" value="RNA_MeTrfase_FtsJ_dom"/>
</dbReference>
<feature type="non-terminal residue" evidence="7">
    <location>
        <position position="1"/>
    </location>
</feature>
<organism evidence="7">
    <name type="scientific">mine drainage metagenome</name>
    <dbReference type="NCBI Taxonomy" id="410659"/>
    <lineage>
        <taxon>unclassified sequences</taxon>
        <taxon>metagenomes</taxon>
        <taxon>ecological metagenomes</taxon>
    </lineage>
</organism>
<reference evidence="7" key="2">
    <citation type="journal article" date="2014" name="ISME J.">
        <title>Microbial stratification in low pH oxic and suboxic macroscopic growths along an acid mine drainage.</title>
        <authorList>
            <person name="Mendez-Garcia C."/>
            <person name="Mesa V."/>
            <person name="Sprenger R.R."/>
            <person name="Richter M."/>
            <person name="Diez M.S."/>
            <person name="Solano J."/>
            <person name="Bargiela R."/>
            <person name="Golyshina O.V."/>
            <person name="Manteca A."/>
            <person name="Ramos J.L."/>
            <person name="Gallego J.R."/>
            <person name="Llorente I."/>
            <person name="Martins Dos Santos V.A."/>
            <person name="Jensen O.N."/>
            <person name="Pelaez A.I."/>
            <person name="Sanchez J."/>
            <person name="Ferrer M."/>
        </authorList>
    </citation>
    <scope>NUCLEOTIDE SEQUENCE</scope>
</reference>
<reference evidence="7" key="1">
    <citation type="submission" date="2013-08" db="EMBL/GenBank/DDBJ databases">
        <authorList>
            <person name="Mendez C."/>
            <person name="Richter M."/>
            <person name="Ferrer M."/>
            <person name="Sanchez J."/>
        </authorList>
    </citation>
    <scope>NUCLEOTIDE SEQUENCE</scope>
</reference>
<accession>T0ZY78</accession>
<dbReference type="AlphaFoldDB" id="T0ZY78"/>
<dbReference type="Pfam" id="PF01728">
    <property type="entry name" value="FtsJ"/>
    <property type="match status" value="1"/>
</dbReference>
<proteinExistence type="predicted"/>
<keyword evidence="4" id="KW-0949">S-adenosyl-L-methionine</keyword>
<evidence type="ECO:0000256" key="1">
    <source>
        <dbReference type="ARBA" id="ARBA00022552"/>
    </source>
</evidence>
<dbReference type="PANTHER" id="PTHR10920:SF18">
    <property type="entry name" value="RRNA METHYLTRANSFERASE 2, MITOCHONDRIAL"/>
    <property type="match status" value="1"/>
</dbReference>
<evidence type="ECO:0000256" key="5">
    <source>
        <dbReference type="SAM" id="MobiDB-lite"/>
    </source>
</evidence>
<sequence length="146" mass="15835">RIESPRLRERLAGERFHTVLSDMSPRISGAYATDHARSVDLVRSAGAWAIELLVPGGSFVAKVFDGDLLPLAEGELVPHFRRWQRTKPPASRETSSEMYLLGLGFRGPTAPSGPMDPGGSVDPALAPESTPGTRYIDRRIGPDSLL</sequence>
<evidence type="ECO:0000256" key="3">
    <source>
        <dbReference type="ARBA" id="ARBA00022679"/>
    </source>
</evidence>
<dbReference type="InterPro" id="IPR050082">
    <property type="entry name" value="RNA_methyltr_RlmE"/>
</dbReference>
<keyword evidence="1" id="KW-0698">rRNA processing</keyword>
<evidence type="ECO:0000256" key="2">
    <source>
        <dbReference type="ARBA" id="ARBA00022603"/>
    </source>
</evidence>
<keyword evidence="2 7" id="KW-0489">Methyltransferase</keyword>
<dbReference type="EMBL" id="AUZZ01009106">
    <property type="protein sequence ID" value="EQD34890.1"/>
    <property type="molecule type" value="Genomic_DNA"/>
</dbReference>
<gene>
    <name evidence="7" type="ORF">B2A_12620</name>
</gene>
<feature type="domain" description="Ribosomal RNA methyltransferase FtsJ" evidence="6">
    <location>
        <begin position="6"/>
        <end position="105"/>
    </location>
</feature>
<dbReference type="GO" id="GO:0008650">
    <property type="term" value="F:rRNA (uridine-2'-O-)-methyltransferase activity"/>
    <property type="evidence" value="ECO:0007669"/>
    <property type="project" value="TreeGrafter"/>
</dbReference>
<feature type="region of interest" description="Disordered" evidence="5">
    <location>
        <begin position="103"/>
        <end position="146"/>
    </location>
</feature>
<evidence type="ECO:0000313" key="7">
    <source>
        <dbReference type="EMBL" id="EQD34890.1"/>
    </source>
</evidence>
<comment type="caution">
    <text evidence="7">The sequence shown here is derived from an EMBL/GenBank/DDBJ whole genome shotgun (WGS) entry which is preliminary data.</text>
</comment>
<keyword evidence="3 7" id="KW-0808">Transferase</keyword>
<dbReference type="Gene3D" id="3.40.50.150">
    <property type="entry name" value="Vaccinia Virus protein VP39"/>
    <property type="match status" value="1"/>
</dbReference>
<dbReference type="SUPFAM" id="SSF53335">
    <property type="entry name" value="S-adenosyl-L-methionine-dependent methyltransferases"/>
    <property type="match status" value="1"/>
</dbReference>
<dbReference type="PANTHER" id="PTHR10920">
    <property type="entry name" value="RIBOSOMAL RNA METHYLTRANSFERASE"/>
    <property type="match status" value="1"/>
</dbReference>
<feature type="compositionally biased region" description="Basic and acidic residues" evidence="5">
    <location>
        <begin position="135"/>
        <end position="146"/>
    </location>
</feature>
<name>T0ZY78_9ZZZZ</name>
<evidence type="ECO:0000256" key="4">
    <source>
        <dbReference type="ARBA" id="ARBA00022691"/>
    </source>
</evidence>